<feature type="signal peptide" evidence="1">
    <location>
        <begin position="1"/>
        <end position="26"/>
    </location>
</feature>
<gene>
    <name evidence="2" type="ORF">B1H18_34580</name>
</gene>
<reference evidence="2 3" key="1">
    <citation type="submission" date="2017-02" db="EMBL/GenBank/DDBJ databases">
        <title>Draft Genome Sequence of Streptomyces tsukubaensis F601, a Producer of the immunosuppressant tacrolimus FK506.</title>
        <authorList>
            <person name="Zong G."/>
            <person name="Zhong C."/>
            <person name="Fu J."/>
            <person name="Qin R."/>
            <person name="Cao G."/>
        </authorList>
    </citation>
    <scope>NUCLEOTIDE SEQUENCE [LARGE SCALE GENOMIC DNA]</scope>
    <source>
        <strain evidence="2 3">F601</strain>
    </source>
</reference>
<protein>
    <recommendedName>
        <fullName evidence="4">Carboxypeptidase regulatory-like domain-containing protein</fullName>
    </recommendedName>
</protein>
<dbReference type="EMBL" id="MVFC01000073">
    <property type="protein sequence ID" value="OON71236.1"/>
    <property type="molecule type" value="Genomic_DNA"/>
</dbReference>
<comment type="caution">
    <text evidence="2">The sequence shown here is derived from an EMBL/GenBank/DDBJ whole genome shotgun (WGS) entry which is preliminary data.</text>
</comment>
<proteinExistence type="predicted"/>
<keyword evidence="3" id="KW-1185">Reference proteome</keyword>
<evidence type="ECO:0000313" key="3">
    <source>
        <dbReference type="Proteomes" id="UP000190539"/>
    </source>
</evidence>
<dbReference type="Proteomes" id="UP000190539">
    <property type="component" value="Unassembled WGS sequence"/>
</dbReference>
<feature type="chain" id="PRO_5039243286" description="Carboxypeptidase regulatory-like domain-containing protein" evidence="1">
    <location>
        <begin position="27"/>
        <end position="143"/>
    </location>
</feature>
<name>A0A1V3ZY28_9ACTN</name>
<organism evidence="2 3">
    <name type="scientific">Streptomyces tsukubensis</name>
    <dbReference type="NCBI Taxonomy" id="83656"/>
    <lineage>
        <taxon>Bacteria</taxon>
        <taxon>Bacillati</taxon>
        <taxon>Actinomycetota</taxon>
        <taxon>Actinomycetes</taxon>
        <taxon>Kitasatosporales</taxon>
        <taxon>Streptomycetaceae</taxon>
        <taxon>Streptomyces</taxon>
    </lineage>
</organism>
<dbReference type="AlphaFoldDB" id="A0A1V3ZY28"/>
<evidence type="ECO:0000256" key="1">
    <source>
        <dbReference type="SAM" id="SignalP"/>
    </source>
</evidence>
<accession>A0A1V3ZY28</accession>
<dbReference type="OrthoDB" id="9957992at2"/>
<evidence type="ECO:0000313" key="2">
    <source>
        <dbReference type="EMBL" id="OON71236.1"/>
    </source>
</evidence>
<dbReference type="RefSeq" id="WP_077974567.1">
    <property type="nucleotide sequence ID" value="NZ_CP045178.1"/>
</dbReference>
<keyword evidence="1" id="KW-0732">Signal</keyword>
<evidence type="ECO:0008006" key="4">
    <source>
        <dbReference type="Google" id="ProtNLM"/>
    </source>
</evidence>
<sequence length="143" mass="14621">MLKVKRAHVTVAASVALALAAGGAIATATERGSRAPAAVPVAVAPYARAAGIVDSAGNMSRAKGISSVKRVSKGRYCVKVSASGFDVRTAVPQVSLGITKDLNVAIEVSRGLQSACGNDTKSLFVRTIRNNLVNDEPFAVTIA</sequence>